<protein>
    <recommendedName>
        <fullName evidence="3">Viral A-type inclusion protein</fullName>
    </recommendedName>
</protein>
<accession>A0ABW9JC35</accession>
<dbReference type="PROSITE" id="PS51257">
    <property type="entry name" value="PROKAR_LIPOPROTEIN"/>
    <property type="match status" value="1"/>
</dbReference>
<sequence>MKNITFIIAATAMLFSACQQQNEGNEDAIKKTIDDLHNEAMVVNEKANKTKFKLDSLLEQKRLQNDSDTVALHQSITELNLADEKMMDWMHNFQLDFKGSKADALKYFKDQLDSVKQVQIQLEKAIEQAKPFIN</sequence>
<name>A0ABW9JC35_9SPHI</name>
<keyword evidence="2" id="KW-1185">Reference proteome</keyword>
<dbReference type="RefSeq" id="WP_138727487.1">
    <property type="nucleotide sequence ID" value="NZ_SRMP02000001.1"/>
</dbReference>
<dbReference type="Proteomes" id="UP001517367">
    <property type="component" value="Unassembled WGS sequence"/>
</dbReference>
<dbReference type="EMBL" id="SRMP02000001">
    <property type="protein sequence ID" value="MFN0289880.1"/>
    <property type="molecule type" value="Genomic_DNA"/>
</dbReference>
<comment type="caution">
    <text evidence="1">The sequence shown here is derived from an EMBL/GenBank/DDBJ whole genome shotgun (WGS) entry which is preliminary data.</text>
</comment>
<proteinExistence type="predicted"/>
<gene>
    <name evidence="1" type="ORF">E5L68_000670</name>
</gene>
<reference evidence="1 2" key="1">
    <citation type="submission" date="2024-12" db="EMBL/GenBank/DDBJ databases">
        <authorList>
            <person name="Hu S."/>
        </authorList>
    </citation>
    <scope>NUCLEOTIDE SEQUENCE [LARGE SCALE GENOMIC DNA]</scope>
    <source>
        <strain evidence="1 2">P-25</strain>
    </source>
</reference>
<organism evidence="1 2">
    <name type="scientific">Pedobacter helvus</name>
    <dbReference type="NCBI Taxonomy" id="2563444"/>
    <lineage>
        <taxon>Bacteria</taxon>
        <taxon>Pseudomonadati</taxon>
        <taxon>Bacteroidota</taxon>
        <taxon>Sphingobacteriia</taxon>
        <taxon>Sphingobacteriales</taxon>
        <taxon>Sphingobacteriaceae</taxon>
        <taxon>Pedobacter</taxon>
    </lineage>
</organism>
<evidence type="ECO:0000313" key="2">
    <source>
        <dbReference type="Proteomes" id="UP001517367"/>
    </source>
</evidence>
<evidence type="ECO:0000313" key="1">
    <source>
        <dbReference type="EMBL" id="MFN0289880.1"/>
    </source>
</evidence>
<evidence type="ECO:0008006" key="3">
    <source>
        <dbReference type="Google" id="ProtNLM"/>
    </source>
</evidence>